<evidence type="ECO:0000313" key="3">
    <source>
        <dbReference type="Proteomes" id="UP001257914"/>
    </source>
</evidence>
<dbReference type="InterPro" id="IPR052047">
    <property type="entry name" value="GH94_Enzymes"/>
</dbReference>
<keyword evidence="3" id="KW-1185">Reference proteome</keyword>
<dbReference type="EMBL" id="JAWCUA010000007">
    <property type="protein sequence ID" value="MDU0113063.1"/>
    <property type="molecule type" value="Genomic_DNA"/>
</dbReference>
<proteinExistence type="predicted"/>
<dbReference type="RefSeq" id="WP_315946675.1">
    <property type="nucleotide sequence ID" value="NZ_JAWCUA010000007.1"/>
</dbReference>
<name>A0ABU3R1A0_9GAMM</name>
<dbReference type="Proteomes" id="UP001257914">
    <property type="component" value="Unassembled WGS sequence"/>
</dbReference>
<accession>A0ABU3R1A0</accession>
<dbReference type="InterPro" id="IPR011013">
    <property type="entry name" value="Gal_mutarotase_sf_dom"/>
</dbReference>
<dbReference type="Pfam" id="PF06165">
    <property type="entry name" value="GH94_b-supersand"/>
    <property type="match status" value="1"/>
</dbReference>
<dbReference type="Gene3D" id="2.70.98.40">
    <property type="entry name" value="Glycoside hydrolase, family 65, N-terminal domain"/>
    <property type="match status" value="1"/>
</dbReference>
<evidence type="ECO:0000259" key="1">
    <source>
        <dbReference type="Pfam" id="PF06165"/>
    </source>
</evidence>
<reference evidence="2 3" key="1">
    <citation type="submission" date="2023-10" db="EMBL/GenBank/DDBJ databases">
        <title>Psychrosphaera aquimaarina strain SW33 isolated from seawater.</title>
        <authorList>
            <person name="Bayburt H."/>
            <person name="Kim J.M."/>
            <person name="Choi B.J."/>
            <person name="Jeon C.O."/>
        </authorList>
    </citation>
    <scope>NUCLEOTIDE SEQUENCE [LARGE SCALE GENOMIC DNA]</scope>
    <source>
        <strain evidence="2 3">KCTC 52743</strain>
    </source>
</reference>
<comment type="caution">
    <text evidence="2">The sequence shown here is derived from an EMBL/GenBank/DDBJ whole genome shotgun (WGS) entry which is preliminary data.</text>
</comment>
<dbReference type="PANTHER" id="PTHR37469:SF2">
    <property type="entry name" value="CELLOBIONIC ACID PHOSPHORYLASE"/>
    <property type="match status" value="1"/>
</dbReference>
<dbReference type="InterPro" id="IPR010383">
    <property type="entry name" value="Glyco_hydrolase_94_b-supersand"/>
</dbReference>
<gene>
    <name evidence="2" type="ORF">RT723_08645</name>
</gene>
<evidence type="ECO:0000313" key="2">
    <source>
        <dbReference type="EMBL" id="MDU0113063.1"/>
    </source>
</evidence>
<dbReference type="PANTHER" id="PTHR37469">
    <property type="entry name" value="CELLOBIONIC ACID PHOSPHORYLASE-RELATED"/>
    <property type="match status" value="1"/>
</dbReference>
<organism evidence="2 3">
    <name type="scientific">Psychrosphaera aquimarina</name>
    <dbReference type="NCBI Taxonomy" id="2044854"/>
    <lineage>
        <taxon>Bacteria</taxon>
        <taxon>Pseudomonadati</taxon>
        <taxon>Pseudomonadota</taxon>
        <taxon>Gammaproteobacteria</taxon>
        <taxon>Alteromonadales</taxon>
        <taxon>Pseudoalteromonadaceae</taxon>
        <taxon>Psychrosphaera</taxon>
    </lineage>
</organism>
<dbReference type="SUPFAM" id="SSF74650">
    <property type="entry name" value="Galactose mutarotase-like"/>
    <property type="match status" value="1"/>
</dbReference>
<sequence length="245" mass="28140">MASNTFNNELQNGQARIQLDSPLTMPNATSFLWNSQMVAQINCRGYMTAQFMQPEPAKYSYAPNLEAKTFIQPEQPYYADHPGRFFYIKNEETGELFSAPYEPMRIELDSFSFSAGTSDVKWVIKKWNIEFTITLSLTQDKVMELWSVDIVNNNKQNIHISIYPCFSIGYMSWMNQSATFDPELLGIVAASVTPYQKVQDYFNNQALKDLTYMIADQIPDSWCCNLLTFRGRAVCIIRPCCNNLV</sequence>
<protein>
    <recommendedName>
        <fullName evidence="1">Glycosyl hydrolase 94 supersandwich domain-containing protein</fullName>
    </recommendedName>
</protein>
<feature type="domain" description="Glycosyl hydrolase 94 supersandwich" evidence="1">
    <location>
        <begin position="77"/>
        <end position="174"/>
    </location>
</feature>
<dbReference type="InterPro" id="IPR037018">
    <property type="entry name" value="GH65_N"/>
</dbReference>